<keyword evidence="4" id="KW-1185">Reference proteome</keyword>
<feature type="region of interest" description="Disordered" evidence="1">
    <location>
        <begin position="100"/>
        <end position="119"/>
    </location>
</feature>
<evidence type="ECO:0000313" key="3">
    <source>
        <dbReference type="EMBL" id="VTJ52038.1"/>
    </source>
</evidence>
<gene>
    <name evidence="2" type="ORF">GHT09_006436</name>
    <name evidence="3" type="ORF">MONAX_5E016196</name>
</gene>
<dbReference type="AlphaFoldDB" id="A0A5E4A4J6"/>
<protein>
    <submittedName>
        <fullName evidence="3">Uncharacterized protein</fullName>
    </submittedName>
</protein>
<evidence type="ECO:0000313" key="2">
    <source>
        <dbReference type="EMBL" id="KAF7464598.1"/>
    </source>
</evidence>
<evidence type="ECO:0000313" key="4">
    <source>
        <dbReference type="Proteomes" id="UP000335636"/>
    </source>
</evidence>
<dbReference type="EMBL" id="CABDUW010000013">
    <property type="protein sequence ID" value="VTJ52038.1"/>
    <property type="molecule type" value="Genomic_DNA"/>
</dbReference>
<dbReference type="EMBL" id="WJEC01008018">
    <property type="protein sequence ID" value="KAF7464598.1"/>
    <property type="molecule type" value="Genomic_DNA"/>
</dbReference>
<proteinExistence type="predicted"/>
<reference evidence="3 4" key="1">
    <citation type="submission" date="2019-04" db="EMBL/GenBank/DDBJ databases">
        <authorList>
            <person name="Alioto T."/>
            <person name="Alioto T."/>
        </authorList>
    </citation>
    <scope>NUCLEOTIDE SEQUENCE [LARGE SCALE GENOMIC DNA]</scope>
</reference>
<dbReference type="Proteomes" id="UP000335636">
    <property type="component" value="Unassembled WGS sequence"/>
</dbReference>
<organism evidence="3 4">
    <name type="scientific">Marmota monax</name>
    <name type="common">Woodchuck</name>
    <dbReference type="NCBI Taxonomy" id="9995"/>
    <lineage>
        <taxon>Eukaryota</taxon>
        <taxon>Metazoa</taxon>
        <taxon>Chordata</taxon>
        <taxon>Craniata</taxon>
        <taxon>Vertebrata</taxon>
        <taxon>Euteleostomi</taxon>
        <taxon>Mammalia</taxon>
        <taxon>Eutheria</taxon>
        <taxon>Euarchontoglires</taxon>
        <taxon>Glires</taxon>
        <taxon>Rodentia</taxon>
        <taxon>Sciuromorpha</taxon>
        <taxon>Sciuridae</taxon>
        <taxon>Xerinae</taxon>
        <taxon>Marmotini</taxon>
        <taxon>Marmota</taxon>
    </lineage>
</organism>
<dbReference type="Proteomes" id="UP000662637">
    <property type="component" value="Unassembled WGS sequence"/>
</dbReference>
<accession>A0A5E4A4J6</accession>
<name>A0A5E4A4J6_MARMO</name>
<sequence length="119" mass="13168">MNAVCFTENVSQAFSFTPIKNVPVPGAPVLCRDTPSPCFAPRTGLHWAPAHFPKITWACHSALLSQVGWASFRMDEFLQTDAPESIDIYRSIRGNQSTENKTLLKDPLRWPSRGPAPGD</sequence>
<reference evidence="2" key="2">
    <citation type="submission" date="2020-08" db="EMBL/GenBank/DDBJ databases">
        <authorList>
            <person name="Shumante A."/>
            <person name="Zimin A.V."/>
            <person name="Puiu D."/>
            <person name="Salzberg S.L."/>
        </authorList>
    </citation>
    <scope>NUCLEOTIDE SEQUENCE</scope>
    <source>
        <strain evidence="2">WC2-LM</strain>
        <tissue evidence="2">Liver</tissue>
    </source>
</reference>
<evidence type="ECO:0000256" key="1">
    <source>
        <dbReference type="SAM" id="MobiDB-lite"/>
    </source>
</evidence>